<dbReference type="STRING" id="388408.LAX5112_01859"/>
<name>A0A0M7A2J9_9HYPH</name>
<evidence type="ECO:0008006" key="4">
    <source>
        <dbReference type="Google" id="ProtNLM"/>
    </source>
</evidence>
<dbReference type="InterPro" id="IPR009325">
    <property type="entry name" value="DUF983"/>
</dbReference>
<feature type="transmembrane region" description="Helical" evidence="1">
    <location>
        <begin position="99"/>
        <end position="118"/>
    </location>
</feature>
<keyword evidence="1" id="KW-0472">Membrane</keyword>
<dbReference type="EMBL" id="CXWD01000006">
    <property type="protein sequence ID" value="CTQ68712.1"/>
    <property type="molecule type" value="Genomic_DNA"/>
</dbReference>
<gene>
    <name evidence="2" type="ORF">LAX5112_01859</name>
</gene>
<feature type="transmembrane region" description="Helical" evidence="1">
    <location>
        <begin position="74"/>
        <end position="93"/>
    </location>
</feature>
<proteinExistence type="predicted"/>
<evidence type="ECO:0000313" key="2">
    <source>
        <dbReference type="EMBL" id="CTQ68712.1"/>
    </source>
</evidence>
<dbReference type="Proteomes" id="UP000053235">
    <property type="component" value="Unassembled WGS sequence"/>
</dbReference>
<evidence type="ECO:0000256" key="1">
    <source>
        <dbReference type="SAM" id="Phobius"/>
    </source>
</evidence>
<dbReference type="Pfam" id="PF06170">
    <property type="entry name" value="DUF983"/>
    <property type="match status" value="1"/>
</dbReference>
<keyword evidence="3" id="KW-1185">Reference proteome</keyword>
<accession>A0A0M7A2J9</accession>
<organism evidence="2 3">
    <name type="scientific">Roseibium alexandrii</name>
    <dbReference type="NCBI Taxonomy" id="388408"/>
    <lineage>
        <taxon>Bacteria</taxon>
        <taxon>Pseudomonadati</taxon>
        <taxon>Pseudomonadota</taxon>
        <taxon>Alphaproteobacteria</taxon>
        <taxon>Hyphomicrobiales</taxon>
        <taxon>Stappiaceae</taxon>
        <taxon>Roseibium</taxon>
    </lineage>
</organism>
<dbReference type="AlphaFoldDB" id="A0A0M7A2J9"/>
<sequence length="156" mass="17549">MTVRYELNGVEETIDEAPEKPKRPLMQAMMRGAMGRCMSCGKGQLFDGFLATQDACSNCGEEFHHQRADDAPPYFTITIVGHIIIPGLLIVEMMWRPELWIHMAIWIPLTIILSLALMRPIKGALVGLQWAFYMHGFDPDAEDDLPAASPHLESPR</sequence>
<protein>
    <recommendedName>
        <fullName evidence="4">DUF983 domain-containing protein</fullName>
    </recommendedName>
</protein>
<keyword evidence="1" id="KW-0812">Transmembrane</keyword>
<dbReference type="NCBIfam" id="NF004633">
    <property type="entry name" value="PRK05978.1"/>
    <property type="match status" value="1"/>
</dbReference>
<evidence type="ECO:0000313" key="3">
    <source>
        <dbReference type="Proteomes" id="UP000053235"/>
    </source>
</evidence>
<keyword evidence="1" id="KW-1133">Transmembrane helix</keyword>
<dbReference type="RefSeq" id="WP_235812884.1">
    <property type="nucleotide sequence ID" value="NZ_CXWD01000006.1"/>
</dbReference>
<reference evidence="3" key="1">
    <citation type="submission" date="2015-07" db="EMBL/GenBank/DDBJ databases">
        <authorList>
            <person name="Rodrigo-Torres Lidia"/>
            <person name="Arahal R.David."/>
        </authorList>
    </citation>
    <scope>NUCLEOTIDE SEQUENCE [LARGE SCALE GENOMIC DNA]</scope>
    <source>
        <strain evidence="3">CECT 5112</strain>
    </source>
</reference>